<protein>
    <recommendedName>
        <fullName evidence="6">Yip1 domain-containing protein</fullName>
    </recommendedName>
</protein>
<comment type="caution">
    <text evidence="7">The sequence shown here is derived from an EMBL/GenBank/DDBJ whole genome shotgun (WGS) entry which is preliminary data.</text>
</comment>
<gene>
    <name evidence="7" type="ORF">P409_04640</name>
</gene>
<evidence type="ECO:0000256" key="4">
    <source>
        <dbReference type="ARBA" id="ARBA00023136"/>
    </source>
</evidence>
<evidence type="ECO:0000256" key="1">
    <source>
        <dbReference type="ARBA" id="ARBA00004141"/>
    </source>
</evidence>
<evidence type="ECO:0000313" key="7">
    <source>
        <dbReference type="EMBL" id="KGM35416.1"/>
    </source>
</evidence>
<keyword evidence="4 5" id="KW-0472">Membrane</keyword>
<keyword evidence="2 5" id="KW-0812">Transmembrane</keyword>
<evidence type="ECO:0000256" key="5">
    <source>
        <dbReference type="SAM" id="Phobius"/>
    </source>
</evidence>
<comment type="subcellular location">
    <subcellularLocation>
        <location evidence="1">Membrane</location>
        <topology evidence="1">Multi-pass membrane protein</topology>
    </subcellularLocation>
</comment>
<accession>A0A0A0D9N4</accession>
<dbReference type="GO" id="GO:0016020">
    <property type="term" value="C:membrane"/>
    <property type="evidence" value="ECO:0007669"/>
    <property type="project" value="UniProtKB-SubCell"/>
</dbReference>
<dbReference type="AlphaFoldDB" id="A0A0A0D9N4"/>
<dbReference type="RefSeq" id="WP_034832327.1">
    <property type="nucleotide sequence ID" value="NZ_JANX01000029.1"/>
</dbReference>
<name>A0A0A0D9N4_9PROT</name>
<feature type="transmembrane region" description="Helical" evidence="5">
    <location>
        <begin position="39"/>
        <end position="61"/>
    </location>
</feature>
<feature type="transmembrane region" description="Helical" evidence="5">
    <location>
        <begin position="99"/>
        <end position="121"/>
    </location>
</feature>
<feature type="transmembrane region" description="Helical" evidence="5">
    <location>
        <begin position="133"/>
        <end position="154"/>
    </location>
</feature>
<dbReference type="EMBL" id="JANX01000029">
    <property type="protein sequence ID" value="KGM35416.1"/>
    <property type="molecule type" value="Genomic_DNA"/>
</dbReference>
<keyword evidence="3 5" id="KW-1133">Transmembrane helix</keyword>
<dbReference type="InterPro" id="IPR006977">
    <property type="entry name" value="Yip1_dom"/>
</dbReference>
<feature type="transmembrane region" description="Helical" evidence="5">
    <location>
        <begin position="174"/>
        <end position="195"/>
    </location>
</feature>
<evidence type="ECO:0000256" key="3">
    <source>
        <dbReference type="ARBA" id="ARBA00022989"/>
    </source>
</evidence>
<dbReference type="Proteomes" id="UP000029995">
    <property type="component" value="Unassembled WGS sequence"/>
</dbReference>
<feature type="domain" description="Yip1" evidence="6">
    <location>
        <begin position="39"/>
        <end position="185"/>
    </location>
</feature>
<evidence type="ECO:0000259" key="6">
    <source>
        <dbReference type="Pfam" id="PF04893"/>
    </source>
</evidence>
<organism evidence="7 8">
    <name type="scientific">Inquilinus limosus MP06</name>
    <dbReference type="NCBI Taxonomy" id="1398085"/>
    <lineage>
        <taxon>Bacteria</taxon>
        <taxon>Pseudomonadati</taxon>
        <taxon>Pseudomonadota</taxon>
        <taxon>Alphaproteobacteria</taxon>
        <taxon>Rhodospirillales</taxon>
        <taxon>Rhodospirillaceae</taxon>
        <taxon>Inquilinus</taxon>
    </lineage>
</organism>
<dbReference type="OrthoDB" id="7351330at2"/>
<feature type="transmembrane region" description="Helical" evidence="5">
    <location>
        <begin position="67"/>
        <end position="92"/>
    </location>
</feature>
<evidence type="ECO:0000256" key="2">
    <source>
        <dbReference type="ARBA" id="ARBA00022692"/>
    </source>
</evidence>
<dbReference type="Pfam" id="PF04893">
    <property type="entry name" value="Yip1"/>
    <property type="match status" value="1"/>
</dbReference>
<proteinExistence type="predicted"/>
<sequence length="199" mass="20884">MDLAAVVGRVRGMLFEPDATLAAHGVPAPNWRIVVREHALPVLILTSIGAFLLLALLLSVSNVGTPIGLLVLFLAVRVAVNLAGLFIMAAVVRFYAGMFGAMASFDAAFTLVALAMTPVYVAEMLGPGVQLLLSGPAAVLLVVLSIGYALTILYRGTGLVLRVPQEQRGAHFGLTLVTLVVLMMLLGLLLGPYILPMPA</sequence>
<reference evidence="7 8" key="1">
    <citation type="submission" date="2014-01" db="EMBL/GenBank/DDBJ databases">
        <title>Genome sequence determination for a cystic fibrosis isolate, Inquilinus limosus.</title>
        <authorList>
            <person name="Pino M."/>
            <person name="Di Conza J."/>
            <person name="Gutkind G."/>
        </authorList>
    </citation>
    <scope>NUCLEOTIDE SEQUENCE [LARGE SCALE GENOMIC DNA]</scope>
    <source>
        <strain evidence="7 8">MP06</strain>
    </source>
</reference>
<evidence type="ECO:0000313" key="8">
    <source>
        <dbReference type="Proteomes" id="UP000029995"/>
    </source>
</evidence>